<sequence>MTNWMTAAGLAFIAGGLATLISFRTVLFGGEARRANRAGSSARRRRSESTVRSTPGPRSAVDAGPVAGGEPRFGRRRRLAAAFSGQPAEPDALPSGLASSGLASIGLADEEDEDAHRRIGFADYDPGEEEDLGELGPLFFDEEERLGYEDGYLEDDFWPARRRREPEPDGPAWARRDAENPSGYAGRYTGEDAEKPVPDWDWPRWNDVDDRSPAGDYWTPVPDDLYPSQGFDRLPPVPTYEPATGFDLPVVPAEPEWPPHEQRARQPRSWTDRDDQRDGESRPSPRPRPYVSRHSARPPA</sequence>
<feature type="compositionally biased region" description="Basic and acidic residues" evidence="1">
    <location>
        <begin position="189"/>
        <end position="213"/>
    </location>
</feature>
<dbReference type="AlphaFoldDB" id="A0A7W5AJ51"/>
<keyword evidence="3" id="KW-1185">Reference proteome</keyword>
<feature type="region of interest" description="Disordered" evidence="1">
    <location>
        <begin position="34"/>
        <end position="71"/>
    </location>
</feature>
<feature type="compositionally biased region" description="Basic and acidic residues" evidence="1">
    <location>
        <begin position="257"/>
        <end position="283"/>
    </location>
</feature>
<dbReference type="RefSeq" id="WP_183222657.1">
    <property type="nucleotide sequence ID" value="NZ_BMPW01000006.1"/>
</dbReference>
<organism evidence="2 3">
    <name type="scientific">Actinoplanes campanulatus</name>
    <dbReference type="NCBI Taxonomy" id="113559"/>
    <lineage>
        <taxon>Bacteria</taxon>
        <taxon>Bacillati</taxon>
        <taxon>Actinomycetota</taxon>
        <taxon>Actinomycetes</taxon>
        <taxon>Micromonosporales</taxon>
        <taxon>Micromonosporaceae</taxon>
        <taxon>Actinoplanes</taxon>
    </lineage>
</organism>
<comment type="caution">
    <text evidence="2">The sequence shown here is derived from an EMBL/GenBank/DDBJ whole genome shotgun (WGS) entry which is preliminary data.</text>
</comment>
<reference evidence="2 3" key="1">
    <citation type="submission" date="2020-08" db="EMBL/GenBank/DDBJ databases">
        <title>Genomic Encyclopedia of Type Strains, Phase III (KMG-III): the genomes of soil and plant-associated and newly described type strains.</title>
        <authorList>
            <person name="Whitman W."/>
        </authorList>
    </citation>
    <scope>NUCLEOTIDE SEQUENCE [LARGE SCALE GENOMIC DNA]</scope>
    <source>
        <strain evidence="2 3">CECT 3287</strain>
    </source>
</reference>
<protein>
    <submittedName>
        <fullName evidence="2">Uncharacterized protein</fullName>
    </submittedName>
</protein>
<proteinExistence type="predicted"/>
<feature type="region of interest" description="Disordered" evidence="1">
    <location>
        <begin position="159"/>
        <end position="300"/>
    </location>
</feature>
<evidence type="ECO:0000313" key="3">
    <source>
        <dbReference type="Proteomes" id="UP000590749"/>
    </source>
</evidence>
<gene>
    <name evidence="2" type="ORF">FHR83_004922</name>
</gene>
<accession>A0A7W5AJ51</accession>
<dbReference type="Proteomes" id="UP000590749">
    <property type="component" value="Unassembled WGS sequence"/>
</dbReference>
<evidence type="ECO:0000256" key="1">
    <source>
        <dbReference type="SAM" id="MobiDB-lite"/>
    </source>
</evidence>
<dbReference type="EMBL" id="JACHXF010000010">
    <property type="protein sequence ID" value="MBB3097247.1"/>
    <property type="molecule type" value="Genomic_DNA"/>
</dbReference>
<evidence type="ECO:0000313" key="2">
    <source>
        <dbReference type="EMBL" id="MBB3097247.1"/>
    </source>
</evidence>
<name>A0A7W5AJ51_9ACTN</name>